<dbReference type="OrthoDB" id="3395713at2759"/>
<proteinExistence type="predicted"/>
<dbReference type="Proteomes" id="UP000077521">
    <property type="component" value="Unassembled WGS sequence"/>
</dbReference>
<name>A0A177TN50_9BASI</name>
<evidence type="ECO:0000313" key="1">
    <source>
        <dbReference type="EMBL" id="KAE8246906.1"/>
    </source>
</evidence>
<gene>
    <name evidence="1" type="ORF">A4X13_0g5574</name>
</gene>
<organism evidence="1 2">
    <name type="scientific">Tilletia indica</name>
    <dbReference type="NCBI Taxonomy" id="43049"/>
    <lineage>
        <taxon>Eukaryota</taxon>
        <taxon>Fungi</taxon>
        <taxon>Dikarya</taxon>
        <taxon>Basidiomycota</taxon>
        <taxon>Ustilaginomycotina</taxon>
        <taxon>Exobasidiomycetes</taxon>
        <taxon>Tilletiales</taxon>
        <taxon>Tilletiaceae</taxon>
        <taxon>Tilletia</taxon>
    </lineage>
</organism>
<keyword evidence="2" id="KW-1185">Reference proteome</keyword>
<comment type="caution">
    <text evidence="1">The sequence shown here is derived from an EMBL/GenBank/DDBJ whole genome shotgun (WGS) entry which is preliminary data.</text>
</comment>
<dbReference type="AlphaFoldDB" id="A0A177TN50"/>
<reference evidence="1" key="1">
    <citation type="submission" date="2016-04" db="EMBL/GenBank/DDBJ databases">
        <authorList>
            <person name="Nguyen H.D."/>
            <person name="Samba Siva P."/>
            <person name="Cullis J."/>
            <person name="Levesque C.A."/>
            <person name="Hambleton S."/>
        </authorList>
    </citation>
    <scope>NUCLEOTIDE SEQUENCE</scope>
    <source>
        <strain evidence="1">DAOMC 236416</strain>
    </source>
</reference>
<reference evidence="1" key="2">
    <citation type="journal article" date="2019" name="IMA Fungus">
        <title>Genome sequencing and comparison of five Tilletia species to identify candidate genes for the detection of regulated species infecting wheat.</title>
        <authorList>
            <person name="Nguyen H.D.T."/>
            <person name="Sultana T."/>
            <person name="Kesanakurti P."/>
            <person name="Hambleton S."/>
        </authorList>
    </citation>
    <scope>NUCLEOTIDE SEQUENCE</scope>
    <source>
        <strain evidence="1">DAOMC 236416</strain>
    </source>
</reference>
<protein>
    <submittedName>
        <fullName evidence="1">Uncharacterized protein</fullName>
    </submittedName>
</protein>
<accession>A0A177TN50</accession>
<dbReference type="SUPFAM" id="SSF58113">
    <property type="entry name" value="Apolipoprotein A-I"/>
    <property type="match status" value="1"/>
</dbReference>
<sequence length="150" mass="17025">MSAPASSGMLGSMLAASVPHPLHRFAESLEPTYDNCGMMTSGLHRLQTVEHLMDEVRQRNAAYLEAMHAKIRAELDDTVRKVHQQMDDTAERIRSDLDVIERYSRTNFERLVSTTKDANTDISRDVRAGQSAWMRMQSQLVAFNAWSVAW</sequence>
<dbReference type="EMBL" id="LWDF02000446">
    <property type="protein sequence ID" value="KAE8246906.1"/>
    <property type="molecule type" value="Genomic_DNA"/>
</dbReference>
<evidence type="ECO:0000313" key="2">
    <source>
        <dbReference type="Proteomes" id="UP000077521"/>
    </source>
</evidence>